<evidence type="ECO:0000256" key="1">
    <source>
        <dbReference type="ARBA" id="ARBA00007345"/>
    </source>
</evidence>
<dbReference type="GO" id="GO:0006412">
    <property type="term" value="P:translation"/>
    <property type="evidence" value="ECO:0007669"/>
    <property type="project" value="InterPro"/>
</dbReference>
<dbReference type="Proteomes" id="UP001488838">
    <property type="component" value="Unassembled WGS sequence"/>
</dbReference>
<dbReference type="GO" id="GO:0003735">
    <property type="term" value="F:structural constituent of ribosome"/>
    <property type="evidence" value="ECO:0007669"/>
    <property type="project" value="InterPro"/>
</dbReference>
<dbReference type="AlphaFoldDB" id="A0AAW0HC58"/>
<dbReference type="SUPFAM" id="SSF54570">
    <property type="entry name" value="Ribosomal protein S19"/>
    <property type="match status" value="1"/>
</dbReference>
<sequence>MAKVEMEKQTFLKFTYHGVDLDQLLMIHCTTQHSLLKCLRKTEKEVSLMEKPMVLKTHLRNRIIPPEMAETWWACITARPSTRWKSNQR</sequence>
<comment type="caution">
    <text evidence="5">The sequence shown here is derived from an EMBL/GenBank/DDBJ whole genome shotgun (WGS) entry which is preliminary data.</text>
</comment>
<evidence type="ECO:0000313" key="6">
    <source>
        <dbReference type="Proteomes" id="UP001488838"/>
    </source>
</evidence>
<protein>
    <recommendedName>
        <fullName evidence="4">40S ribosomal protein S15</fullName>
    </recommendedName>
</protein>
<gene>
    <name evidence="5" type="ORF">U0070_020038</name>
</gene>
<dbReference type="EMBL" id="JBBHLL010000642">
    <property type="protein sequence ID" value="KAK7799028.1"/>
    <property type="molecule type" value="Genomic_DNA"/>
</dbReference>
<evidence type="ECO:0000256" key="3">
    <source>
        <dbReference type="ARBA" id="ARBA00023274"/>
    </source>
</evidence>
<dbReference type="Gene3D" id="3.30.860.10">
    <property type="entry name" value="30s Ribosomal Protein S19, Chain A"/>
    <property type="match status" value="1"/>
</dbReference>
<organism evidence="5 6">
    <name type="scientific">Myodes glareolus</name>
    <name type="common">Bank vole</name>
    <name type="synonym">Clethrionomys glareolus</name>
    <dbReference type="NCBI Taxonomy" id="447135"/>
    <lineage>
        <taxon>Eukaryota</taxon>
        <taxon>Metazoa</taxon>
        <taxon>Chordata</taxon>
        <taxon>Craniata</taxon>
        <taxon>Vertebrata</taxon>
        <taxon>Euteleostomi</taxon>
        <taxon>Mammalia</taxon>
        <taxon>Eutheria</taxon>
        <taxon>Euarchontoglires</taxon>
        <taxon>Glires</taxon>
        <taxon>Rodentia</taxon>
        <taxon>Myomorpha</taxon>
        <taxon>Muroidea</taxon>
        <taxon>Cricetidae</taxon>
        <taxon>Arvicolinae</taxon>
        <taxon>Myodes</taxon>
    </lineage>
</organism>
<evidence type="ECO:0000313" key="5">
    <source>
        <dbReference type="EMBL" id="KAK7799028.1"/>
    </source>
</evidence>
<dbReference type="GO" id="GO:0000028">
    <property type="term" value="P:ribosomal small subunit assembly"/>
    <property type="evidence" value="ECO:0007669"/>
    <property type="project" value="TreeGrafter"/>
</dbReference>
<accession>A0AAW0HC58</accession>
<dbReference type="GO" id="GO:0022627">
    <property type="term" value="C:cytosolic small ribosomal subunit"/>
    <property type="evidence" value="ECO:0007669"/>
    <property type="project" value="TreeGrafter"/>
</dbReference>
<keyword evidence="3" id="KW-0687">Ribonucleoprotein</keyword>
<evidence type="ECO:0000256" key="2">
    <source>
        <dbReference type="ARBA" id="ARBA00022980"/>
    </source>
</evidence>
<dbReference type="PANTHER" id="PTHR11880:SF2">
    <property type="entry name" value="SMALL RIBOSOMAL SUBUNIT PROTEIN US19"/>
    <property type="match status" value="1"/>
</dbReference>
<keyword evidence="2" id="KW-0689">Ribosomal protein</keyword>
<name>A0AAW0HC58_MYOGA</name>
<dbReference type="InterPro" id="IPR023575">
    <property type="entry name" value="Ribosomal_uS19_SF"/>
</dbReference>
<proteinExistence type="inferred from homology"/>
<dbReference type="InterPro" id="IPR002222">
    <property type="entry name" value="Ribosomal_uS19"/>
</dbReference>
<reference evidence="5 6" key="1">
    <citation type="journal article" date="2023" name="bioRxiv">
        <title>Conserved and derived expression patterns and positive selection on dental genes reveal complex evolutionary context of ever-growing rodent molars.</title>
        <authorList>
            <person name="Calamari Z.T."/>
            <person name="Song A."/>
            <person name="Cohen E."/>
            <person name="Akter M."/>
            <person name="Roy R.D."/>
            <person name="Hallikas O."/>
            <person name="Christensen M.M."/>
            <person name="Li P."/>
            <person name="Marangoni P."/>
            <person name="Jernvall J."/>
            <person name="Klein O.D."/>
        </authorList>
    </citation>
    <scope>NUCLEOTIDE SEQUENCE [LARGE SCALE GENOMIC DNA]</scope>
    <source>
        <strain evidence="5">V071</strain>
    </source>
</reference>
<keyword evidence="6" id="KW-1185">Reference proteome</keyword>
<evidence type="ECO:0000256" key="4">
    <source>
        <dbReference type="ARBA" id="ARBA00035469"/>
    </source>
</evidence>
<comment type="similarity">
    <text evidence="1">Belongs to the universal ribosomal protein uS19 family.</text>
</comment>
<dbReference type="PANTHER" id="PTHR11880">
    <property type="entry name" value="RIBOSOMAL PROTEIN S19P FAMILY MEMBER"/>
    <property type="match status" value="1"/>
</dbReference>